<dbReference type="RefSeq" id="WP_075124021.1">
    <property type="nucleotide sequence ID" value="NZ_MSIE01000004.1"/>
</dbReference>
<dbReference type="AlphaFoldDB" id="A0A1Q8CX12"/>
<reference evidence="1 2" key="1">
    <citation type="submission" date="2016-12" db="EMBL/GenBank/DDBJ databases">
        <title>The draft genome sequence of Actinophytocola sp. 11-183.</title>
        <authorList>
            <person name="Wang W."/>
            <person name="Yuan L."/>
        </authorList>
    </citation>
    <scope>NUCLEOTIDE SEQUENCE [LARGE SCALE GENOMIC DNA]</scope>
    <source>
        <strain evidence="1 2">11-183</strain>
    </source>
</reference>
<dbReference type="EMBL" id="MSIE01000004">
    <property type="protein sequence ID" value="OLF18897.1"/>
    <property type="molecule type" value="Genomic_DNA"/>
</dbReference>
<comment type="caution">
    <text evidence="1">The sequence shown here is derived from an EMBL/GenBank/DDBJ whole genome shotgun (WGS) entry which is preliminary data.</text>
</comment>
<organism evidence="1 2">
    <name type="scientific">Actinophytocola xanthii</name>
    <dbReference type="NCBI Taxonomy" id="1912961"/>
    <lineage>
        <taxon>Bacteria</taxon>
        <taxon>Bacillati</taxon>
        <taxon>Actinomycetota</taxon>
        <taxon>Actinomycetes</taxon>
        <taxon>Pseudonocardiales</taxon>
        <taxon>Pseudonocardiaceae</taxon>
    </lineage>
</organism>
<keyword evidence="2" id="KW-1185">Reference proteome</keyword>
<dbReference type="Proteomes" id="UP000185596">
    <property type="component" value="Unassembled WGS sequence"/>
</dbReference>
<dbReference type="STRING" id="1912961.BU204_03280"/>
<evidence type="ECO:0000313" key="2">
    <source>
        <dbReference type="Proteomes" id="UP000185596"/>
    </source>
</evidence>
<protein>
    <submittedName>
        <fullName evidence="1">Uncharacterized protein</fullName>
    </submittedName>
</protein>
<proteinExistence type="predicted"/>
<accession>A0A1Q8CX12</accession>
<name>A0A1Q8CX12_9PSEU</name>
<evidence type="ECO:0000313" key="1">
    <source>
        <dbReference type="EMBL" id="OLF18897.1"/>
    </source>
</evidence>
<gene>
    <name evidence="1" type="ORF">BU204_03280</name>
</gene>
<sequence>MTEPRWSVRCHDPFGRDRALTVLVEDGRVVLVPPPGAAAVLSTQQLAGLGIALDQAATVRARRERWVG</sequence>